<feature type="region of interest" description="Disordered" evidence="1">
    <location>
        <begin position="22"/>
        <end position="48"/>
    </location>
</feature>
<proteinExistence type="predicted"/>
<keyword evidence="3" id="KW-1185">Reference proteome</keyword>
<feature type="region of interest" description="Disordered" evidence="1">
    <location>
        <begin position="234"/>
        <end position="261"/>
    </location>
</feature>
<feature type="region of interest" description="Disordered" evidence="1">
    <location>
        <begin position="181"/>
        <end position="208"/>
    </location>
</feature>
<reference evidence="2 3" key="1">
    <citation type="journal article" date="2023" name="Mol. Biol. Evol.">
        <title>Genomics of Secondarily Temperate Adaptation in the Only Non-Antarctic Icefish.</title>
        <authorList>
            <person name="Rivera-Colon A.G."/>
            <person name="Rayamajhi N."/>
            <person name="Minhas B.F."/>
            <person name="Madrigal G."/>
            <person name="Bilyk K.T."/>
            <person name="Yoon V."/>
            <person name="Hune M."/>
            <person name="Gregory S."/>
            <person name="Cheng C.H.C."/>
            <person name="Catchen J.M."/>
        </authorList>
    </citation>
    <scope>NUCLEOTIDE SEQUENCE [LARGE SCALE GENOMIC DNA]</scope>
    <source>
        <strain evidence="2">JC2023a</strain>
    </source>
</reference>
<feature type="compositionally biased region" description="Low complexity" evidence="1">
    <location>
        <begin position="342"/>
        <end position="357"/>
    </location>
</feature>
<comment type="caution">
    <text evidence="2">The sequence shown here is derived from an EMBL/GenBank/DDBJ whole genome shotgun (WGS) entry which is preliminary data.</text>
</comment>
<feature type="compositionally biased region" description="Low complexity" evidence="1">
    <location>
        <begin position="236"/>
        <end position="251"/>
    </location>
</feature>
<feature type="region of interest" description="Disordered" evidence="1">
    <location>
        <begin position="340"/>
        <end position="367"/>
    </location>
</feature>
<feature type="compositionally biased region" description="Low complexity" evidence="1">
    <location>
        <begin position="183"/>
        <end position="198"/>
    </location>
</feature>
<organism evidence="2 3">
    <name type="scientific">Champsocephalus esox</name>
    <name type="common">pike icefish</name>
    <dbReference type="NCBI Taxonomy" id="159716"/>
    <lineage>
        <taxon>Eukaryota</taxon>
        <taxon>Metazoa</taxon>
        <taxon>Chordata</taxon>
        <taxon>Craniata</taxon>
        <taxon>Vertebrata</taxon>
        <taxon>Euteleostomi</taxon>
        <taxon>Actinopterygii</taxon>
        <taxon>Neopterygii</taxon>
        <taxon>Teleostei</taxon>
        <taxon>Neoteleostei</taxon>
        <taxon>Acanthomorphata</taxon>
        <taxon>Eupercaria</taxon>
        <taxon>Perciformes</taxon>
        <taxon>Notothenioidei</taxon>
        <taxon>Channichthyidae</taxon>
        <taxon>Champsocephalus</taxon>
    </lineage>
</organism>
<sequence length="586" mass="63048">MDLVFVPTRGLRTRTRSSCRSYLSPHAASGHGHGAAAGPICPHTRPQDTDTEQLQVLFVPTRGLRTRTRSSCRSYLSPHAASGHGHGAAAGPICPHTRPQDTDTEQLQVLFVPTRGLRTRTRSSCRSYLSPHAASVHGHGAAAGPICPHTRPQDTDTEQLQVLFVPTRGLRTRTRSSCRSYLSPHAASGHGHGAAAGPICPHTRPQDTDTEQLQVLFVPTRGLRTRTRSSCRSYLSPHAASGHGHGAAAGPICPHTRPQDTDTEQLQVLFVPTRGLRTRTRSSCRSYLSPHAASVHGHGAAAGPICPHTRPQDTDTEQLQVLFVPTRGLRTRTRSSCRSYLSPHAASGHGHGAAAGPICPHTRPQDTDTEQLQVLFVPTRGLRTRTRSSCRSYLSPHAASGHGHGAAAGPICPYTRPQYTDTEQLQVLFVPTHGLRTRTRSSCRSYLSPHAASGHEHGAAAGPICPHTRPQDTDTEQLQVLFVPTRGLRTRTRSSCRSYLSPHAASGHGHGAAAGPICPHTRPQDTDTEQLQVLFVPTRGLRTRTRSSCRSYLSPHAASGHGHGAAAGPLGSTLHLLKLWSRALQR</sequence>
<feature type="region of interest" description="Disordered" evidence="1">
    <location>
        <begin position="75"/>
        <end position="101"/>
    </location>
</feature>
<evidence type="ECO:0000313" key="3">
    <source>
        <dbReference type="Proteomes" id="UP001335648"/>
    </source>
</evidence>
<feature type="region of interest" description="Disordered" evidence="1">
    <location>
        <begin position="499"/>
        <end position="526"/>
    </location>
</feature>
<feature type="compositionally biased region" description="Low complexity" evidence="1">
    <location>
        <begin position="24"/>
        <end position="39"/>
    </location>
</feature>
<protein>
    <submittedName>
        <fullName evidence="2">Uncharacterized protein</fullName>
    </submittedName>
</protein>
<dbReference type="EMBL" id="JAULUE010002046">
    <property type="protein sequence ID" value="KAK5916154.1"/>
    <property type="molecule type" value="Genomic_DNA"/>
</dbReference>
<feature type="compositionally biased region" description="Low complexity" evidence="1">
    <location>
        <begin position="501"/>
        <end position="516"/>
    </location>
</feature>
<dbReference type="Proteomes" id="UP001335648">
    <property type="component" value="Unassembled WGS sequence"/>
</dbReference>
<gene>
    <name evidence="2" type="ORF">CesoFtcFv8_001678</name>
</gene>
<name>A0AAN8D6B8_9TELE</name>
<feature type="region of interest" description="Disordered" evidence="1">
    <location>
        <begin position="447"/>
        <end position="472"/>
    </location>
</feature>
<feature type="compositionally biased region" description="Low complexity" evidence="1">
    <location>
        <begin position="77"/>
        <end position="92"/>
    </location>
</feature>
<dbReference type="AlphaFoldDB" id="A0AAN8D6B8"/>
<evidence type="ECO:0000313" key="2">
    <source>
        <dbReference type="EMBL" id="KAK5916154.1"/>
    </source>
</evidence>
<evidence type="ECO:0000256" key="1">
    <source>
        <dbReference type="SAM" id="MobiDB-lite"/>
    </source>
</evidence>
<accession>A0AAN8D6B8</accession>